<name>A0A895YIE2_9ACTN</name>
<keyword evidence="3 5" id="KW-0238">DNA-binding</keyword>
<dbReference type="SMART" id="SM00862">
    <property type="entry name" value="Trans_reg_C"/>
    <property type="match status" value="1"/>
</dbReference>
<gene>
    <name evidence="8" type="ORF">JQS43_02800</name>
</gene>
<dbReference type="Gene3D" id="1.25.40.10">
    <property type="entry name" value="Tetratricopeptide repeat domain"/>
    <property type="match status" value="3"/>
</dbReference>
<dbReference type="InterPro" id="IPR036388">
    <property type="entry name" value="WH-like_DNA-bd_sf"/>
</dbReference>
<dbReference type="KEGG" id="nhy:JQS43_02800"/>
<dbReference type="InterPro" id="IPR019734">
    <property type="entry name" value="TPR_rpt"/>
</dbReference>
<dbReference type="AlphaFoldDB" id="A0A895YIE2"/>
<keyword evidence="9" id="KW-1185">Reference proteome</keyword>
<dbReference type="CDD" id="cd00093">
    <property type="entry name" value="HTH_XRE"/>
    <property type="match status" value="1"/>
</dbReference>
<dbReference type="InterPro" id="IPR051677">
    <property type="entry name" value="AfsR-DnrI-RedD_regulator"/>
</dbReference>
<dbReference type="GO" id="GO:0000160">
    <property type="term" value="P:phosphorelay signal transduction system"/>
    <property type="evidence" value="ECO:0007669"/>
    <property type="project" value="InterPro"/>
</dbReference>
<dbReference type="SUPFAM" id="SSF46894">
    <property type="entry name" value="C-terminal effector domain of the bipartite response regulators"/>
    <property type="match status" value="1"/>
</dbReference>
<dbReference type="Gene3D" id="1.10.10.10">
    <property type="entry name" value="Winged helix-like DNA-binding domain superfamily/Winged helix DNA-binding domain"/>
    <property type="match status" value="2"/>
</dbReference>
<dbReference type="Pfam" id="PF00486">
    <property type="entry name" value="Trans_reg_C"/>
    <property type="match status" value="1"/>
</dbReference>
<dbReference type="Pfam" id="PF13560">
    <property type="entry name" value="HTH_31"/>
    <property type="match status" value="1"/>
</dbReference>
<organism evidence="8 9">
    <name type="scientific">Natronosporangium hydrolyticum</name>
    <dbReference type="NCBI Taxonomy" id="2811111"/>
    <lineage>
        <taxon>Bacteria</taxon>
        <taxon>Bacillati</taxon>
        <taxon>Actinomycetota</taxon>
        <taxon>Actinomycetes</taxon>
        <taxon>Micromonosporales</taxon>
        <taxon>Micromonosporaceae</taxon>
        <taxon>Natronosporangium</taxon>
    </lineage>
</organism>
<feature type="domain" description="OmpR/PhoB-type" evidence="7">
    <location>
        <begin position="71"/>
        <end position="176"/>
    </location>
</feature>
<dbReference type="PRINTS" id="PR00364">
    <property type="entry name" value="DISEASERSIST"/>
</dbReference>
<dbReference type="PROSITE" id="PS51755">
    <property type="entry name" value="OMPR_PHOB"/>
    <property type="match status" value="1"/>
</dbReference>
<proteinExistence type="inferred from homology"/>
<dbReference type="Gene3D" id="1.10.260.40">
    <property type="entry name" value="lambda repressor-like DNA-binding domains"/>
    <property type="match status" value="1"/>
</dbReference>
<feature type="DNA-binding region" description="OmpR/PhoB-type" evidence="5">
    <location>
        <begin position="71"/>
        <end position="176"/>
    </location>
</feature>
<dbReference type="EMBL" id="CP070499">
    <property type="protein sequence ID" value="QSB15309.1"/>
    <property type="molecule type" value="Genomic_DNA"/>
</dbReference>
<evidence type="ECO:0000256" key="1">
    <source>
        <dbReference type="ARBA" id="ARBA00005820"/>
    </source>
</evidence>
<dbReference type="InterPro" id="IPR005158">
    <property type="entry name" value="BTAD"/>
</dbReference>
<protein>
    <submittedName>
        <fullName evidence="8">Tetratricopeptide repeat protein</fullName>
    </submittedName>
</protein>
<dbReference type="Pfam" id="PF13424">
    <property type="entry name" value="TPR_12"/>
    <property type="match status" value="1"/>
</dbReference>
<dbReference type="InterPro" id="IPR027417">
    <property type="entry name" value="P-loop_NTPase"/>
</dbReference>
<dbReference type="GO" id="GO:0003677">
    <property type="term" value="F:DNA binding"/>
    <property type="evidence" value="ECO:0007669"/>
    <property type="project" value="UniProtKB-UniRule"/>
</dbReference>
<dbReference type="Gene3D" id="3.40.50.300">
    <property type="entry name" value="P-loop containing nucleotide triphosphate hydrolases"/>
    <property type="match status" value="1"/>
</dbReference>
<dbReference type="PANTHER" id="PTHR35807">
    <property type="entry name" value="TRANSCRIPTIONAL REGULATOR REDD-RELATED"/>
    <property type="match status" value="1"/>
</dbReference>
<keyword evidence="4" id="KW-0804">Transcription</keyword>
<dbReference type="RefSeq" id="WP_239677489.1">
    <property type="nucleotide sequence ID" value="NZ_CP070499.1"/>
</dbReference>
<evidence type="ECO:0000313" key="8">
    <source>
        <dbReference type="EMBL" id="QSB15309.1"/>
    </source>
</evidence>
<keyword evidence="2" id="KW-0805">Transcription regulation</keyword>
<evidence type="ECO:0000256" key="2">
    <source>
        <dbReference type="ARBA" id="ARBA00023015"/>
    </source>
</evidence>
<evidence type="ECO:0000256" key="4">
    <source>
        <dbReference type="ARBA" id="ARBA00023163"/>
    </source>
</evidence>
<dbReference type="Pfam" id="PF03704">
    <property type="entry name" value="BTAD"/>
    <property type="match status" value="1"/>
</dbReference>
<sequence>MAHRLGPLVRDLRRDAGLTQQQAADLAGMSVAALRDLEQGRVTAPRSLTLRRLAEALRLPALETEELLRWATPGQVPDPGLWLQVLGPLAVQVAGAPVEIASKPQRRLLGVLALHPQLTVSHEALVEAVWGAAPPANAPELLRIHISRLRRRLGGRPEPDGPGLLTAAPGGYLLGVSENQLDVLMFERLLARGRQASREADPDRACRSFADAIALWRGDPLAELGLSAHPAVATLTRQWRWAVVEYATVANAVGRPRLVIEPLRQVVGADPQHEAAQAQLLIALAATGERAAALGQFEEVRGLLADELGADPGPELRHAYQQVRGESTAGRERIAVSAYRQLPPDLTDFTGRETELQELSKRMAAAAGAGTALVISSVEGMAGVGKTWLAVHLAHRLLAAGHGTEVQLSVDLRGHADEPPADPAAVLASFLLLLGVPGEQIPDDPVGRSALYRDRLFDRRALVLLDNAADEEQVRPLLPAGPNNLVVVTSRRSLALDGAQVLPLDVFAPAEAVGLLRRVAGVDRVAREPAAAARLAELCGHLPLAVSLVARRLRARPGWRLAELVERLTVAGDRLGELAAGSAQLRAIFELSGQALPEPVHRMFRLLGLHPGREVDAEAAAALAELPPVAARRLLDQLVDEHLATMVTGERYRLHDLLRDYARELGAVRDPAPARRAALTRLLEYYLHTVARATDRLLAQRARVSLVGTDPQLGPSLPDRPAAVAWLQAEHAVLVAMVGYAAEQGWPTHAWQLAYELRAYFGMHGHILDWVDTQEAALRAVLDAGDRRGELELRTFLGSAYLDQGRNRLALDQLEQALVRHRELPAGDALAEEALAEGALARELNIRSLLGVACKELGRFPEALTHYQEALHLAEGRDSYREGALRTNLSVLLVELARPAEARANCLRALALVQQVGDVDGECLVLTNLGDACRRLGEFAAARDYLGRALQLADEHGFRPRRAYTLHRLGNTCHDQGDLPAAREQLREAWSLLRQDTPGAQLESEMLVDLAAVQLALDEPDAAVELLRDAVGIAESSGSRYQQARAFAGLADHARVAGEPERVAEYRRRAEALFAELGVPVTAPAVGEPAE</sequence>
<dbReference type="InterPro" id="IPR001387">
    <property type="entry name" value="Cro/C1-type_HTH"/>
</dbReference>
<reference evidence="8" key="1">
    <citation type="submission" date="2021-02" db="EMBL/GenBank/DDBJ databases">
        <title>Natrosporangium hydrolyticum gen. nov., sp. nov, a haloalkaliphilic actinobacterium from a soda solonchak soil.</title>
        <authorList>
            <person name="Sorokin D.Y."/>
            <person name="Khijniak T.V."/>
            <person name="Zakharycheva A.P."/>
            <person name="Boueva O.V."/>
            <person name="Ariskina E.V."/>
            <person name="Hahnke R.L."/>
            <person name="Bunk B."/>
            <person name="Sproer C."/>
            <person name="Schumann P."/>
            <person name="Evtushenko L.I."/>
            <person name="Kublanov I.V."/>
        </authorList>
    </citation>
    <scope>NUCLEOTIDE SEQUENCE</scope>
    <source>
        <strain evidence="8">DSM 106523</strain>
    </source>
</reference>
<dbReference type="SMART" id="SM00530">
    <property type="entry name" value="HTH_XRE"/>
    <property type="match status" value="1"/>
</dbReference>
<dbReference type="SMART" id="SM01043">
    <property type="entry name" value="BTAD"/>
    <property type="match status" value="1"/>
</dbReference>
<dbReference type="PROSITE" id="PS50943">
    <property type="entry name" value="HTH_CROC1"/>
    <property type="match status" value="1"/>
</dbReference>
<evidence type="ECO:0000256" key="5">
    <source>
        <dbReference type="PROSITE-ProRule" id="PRU01091"/>
    </source>
</evidence>
<accession>A0A895YIE2</accession>
<comment type="similarity">
    <text evidence="1">Belongs to the AfsR/DnrI/RedD regulatory family.</text>
</comment>
<dbReference type="SMART" id="SM00028">
    <property type="entry name" value="TPR"/>
    <property type="match status" value="6"/>
</dbReference>
<dbReference type="PANTHER" id="PTHR35807:SF1">
    <property type="entry name" value="TRANSCRIPTIONAL REGULATOR REDD"/>
    <property type="match status" value="1"/>
</dbReference>
<evidence type="ECO:0000259" key="6">
    <source>
        <dbReference type="PROSITE" id="PS50943"/>
    </source>
</evidence>
<dbReference type="SUPFAM" id="SSF52540">
    <property type="entry name" value="P-loop containing nucleoside triphosphate hydrolases"/>
    <property type="match status" value="1"/>
</dbReference>
<evidence type="ECO:0000313" key="9">
    <source>
        <dbReference type="Proteomes" id="UP000662857"/>
    </source>
</evidence>
<dbReference type="InterPro" id="IPR001867">
    <property type="entry name" value="OmpR/PhoB-type_DNA-bd"/>
</dbReference>
<dbReference type="SUPFAM" id="SSF47413">
    <property type="entry name" value="lambda repressor-like DNA-binding domains"/>
    <property type="match status" value="1"/>
</dbReference>
<dbReference type="SUPFAM" id="SSF48452">
    <property type="entry name" value="TPR-like"/>
    <property type="match status" value="3"/>
</dbReference>
<dbReference type="InterPro" id="IPR016032">
    <property type="entry name" value="Sig_transdc_resp-reg_C-effctor"/>
</dbReference>
<dbReference type="Proteomes" id="UP000662857">
    <property type="component" value="Chromosome"/>
</dbReference>
<dbReference type="InterPro" id="IPR011990">
    <property type="entry name" value="TPR-like_helical_dom_sf"/>
</dbReference>
<dbReference type="GO" id="GO:0006355">
    <property type="term" value="P:regulation of DNA-templated transcription"/>
    <property type="evidence" value="ECO:0007669"/>
    <property type="project" value="InterPro"/>
</dbReference>
<evidence type="ECO:0000256" key="3">
    <source>
        <dbReference type="ARBA" id="ARBA00023125"/>
    </source>
</evidence>
<dbReference type="InterPro" id="IPR010982">
    <property type="entry name" value="Lambda_DNA-bd_dom_sf"/>
</dbReference>
<evidence type="ECO:0000259" key="7">
    <source>
        <dbReference type="PROSITE" id="PS51755"/>
    </source>
</evidence>
<feature type="domain" description="HTH cro/C1-type" evidence="6">
    <location>
        <begin position="9"/>
        <end position="67"/>
    </location>
</feature>
<dbReference type="CDD" id="cd15831">
    <property type="entry name" value="BTAD"/>
    <property type="match status" value="1"/>
</dbReference>